<dbReference type="OrthoDB" id="467081at2"/>
<protein>
    <submittedName>
        <fullName evidence="1">XisI protein</fullName>
    </submittedName>
</protein>
<organism evidence="1 2">
    <name type="scientific">Dolichospermum compactum NIES-806</name>
    <dbReference type="NCBI Taxonomy" id="1973481"/>
    <lineage>
        <taxon>Bacteria</taxon>
        <taxon>Bacillati</taxon>
        <taxon>Cyanobacteriota</taxon>
        <taxon>Cyanophyceae</taxon>
        <taxon>Nostocales</taxon>
        <taxon>Aphanizomenonaceae</taxon>
        <taxon>Dolichospermum</taxon>
        <taxon>Dolichospermum compactum</taxon>
    </lineage>
</organism>
<dbReference type="Pfam" id="PF08869">
    <property type="entry name" value="XisI"/>
    <property type="match status" value="1"/>
</dbReference>
<gene>
    <name evidence="1" type="ORF">NIES806_34010</name>
</gene>
<dbReference type="InterPro" id="IPR014968">
    <property type="entry name" value="XisI"/>
</dbReference>
<evidence type="ECO:0000313" key="1">
    <source>
        <dbReference type="EMBL" id="BAZ87183.1"/>
    </source>
</evidence>
<dbReference type="CDD" id="cd16382">
    <property type="entry name" value="XisI-like"/>
    <property type="match status" value="1"/>
</dbReference>
<dbReference type="AlphaFoldDB" id="A0A1Z4V6Z7"/>
<sequence length="111" mass="13272">MDRLNFYRQCLRELLTQYAKYGSEDQNMETQLIFDTENDHYLLLRTGWDKKRRIHSCIFHFDIKDGKIWLQENNTDIDVGEELEAMGISKQEIVIGFHYPALRQHSQYAVS</sequence>
<keyword evidence="2" id="KW-1185">Reference proteome</keyword>
<dbReference type="RefSeq" id="WP_096669078.1">
    <property type="nucleotide sequence ID" value="NZ_AP018316.1"/>
</dbReference>
<accession>A0A1Z4V6Z7</accession>
<reference evidence="1 2" key="1">
    <citation type="submission" date="2017-06" db="EMBL/GenBank/DDBJ databases">
        <title>Genome sequencing of cyanobaciteial culture collection at National Institute for Environmental Studies (NIES).</title>
        <authorList>
            <person name="Hirose Y."/>
            <person name="Shimura Y."/>
            <person name="Fujisawa T."/>
            <person name="Nakamura Y."/>
            <person name="Kawachi M."/>
        </authorList>
    </citation>
    <scope>NUCLEOTIDE SEQUENCE [LARGE SCALE GENOMIC DNA]</scope>
    <source>
        <strain evidence="1 2">NIES-806</strain>
    </source>
</reference>
<evidence type="ECO:0000313" key="2">
    <source>
        <dbReference type="Proteomes" id="UP000218702"/>
    </source>
</evidence>
<dbReference type="EMBL" id="AP018316">
    <property type="protein sequence ID" value="BAZ87183.1"/>
    <property type="molecule type" value="Genomic_DNA"/>
</dbReference>
<name>A0A1Z4V6Z7_9CYAN</name>
<proteinExistence type="predicted"/>
<dbReference type="Gene3D" id="3.30.310.110">
    <property type="entry name" value="XisI-like"/>
    <property type="match status" value="1"/>
</dbReference>
<dbReference type="KEGG" id="dcm:NIES806_34010"/>
<dbReference type="Proteomes" id="UP000218702">
    <property type="component" value="Chromosome"/>
</dbReference>
<dbReference type="SUPFAM" id="SSF143847">
    <property type="entry name" value="XisI-like"/>
    <property type="match status" value="1"/>
</dbReference>
<dbReference type="InterPro" id="IPR035943">
    <property type="entry name" value="XisI-like_sf"/>
</dbReference>